<feature type="domain" description="C2H2-type" evidence="1">
    <location>
        <begin position="2"/>
        <end position="24"/>
    </location>
</feature>
<dbReference type="AlphaFoldDB" id="A0A2S2PRD5"/>
<gene>
    <name evidence="2" type="ORF">g.107681</name>
</gene>
<name>A0A2S2PRD5_SCHGA</name>
<feature type="domain" description="C2H2-type" evidence="1">
    <location>
        <begin position="29"/>
        <end position="52"/>
    </location>
</feature>
<dbReference type="Pfam" id="PF00096">
    <property type="entry name" value="zf-C2H2"/>
    <property type="match status" value="1"/>
</dbReference>
<evidence type="ECO:0000313" key="2">
    <source>
        <dbReference type="EMBL" id="MBY32029.1"/>
    </source>
</evidence>
<organism evidence="2">
    <name type="scientific">Schizaphis graminum</name>
    <name type="common">Green bug aphid</name>
    <dbReference type="NCBI Taxonomy" id="13262"/>
    <lineage>
        <taxon>Eukaryota</taxon>
        <taxon>Metazoa</taxon>
        <taxon>Ecdysozoa</taxon>
        <taxon>Arthropoda</taxon>
        <taxon>Hexapoda</taxon>
        <taxon>Insecta</taxon>
        <taxon>Pterygota</taxon>
        <taxon>Neoptera</taxon>
        <taxon>Paraneoptera</taxon>
        <taxon>Hemiptera</taxon>
        <taxon>Sternorrhyncha</taxon>
        <taxon>Aphidomorpha</taxon>
        <taxon>Aphidoidea</taxon>
        <taxon>Aphididae</taxon>
        <taxon>Aphidini</taxon>
        <taxon>Schizaphis</taxon>
    </lineage>
</organism>
<reference evidence="2" key="1">
    <citation type="submission" date="2018-04" db="EMBL/GenBank/DDBJ databases">
        <title>Transcriptome of Schizaphis graminum biotype I.</title>
        <authorList>
            <person name="Scully E.D."/>
            <person name="Geib S.M."/>
            <person name="Palmer N.A."/>
            <person name="Koch K."/>
            <person name="Bradshaw J."/>
            <person name="Heng-Moss T."/>
            <person name="Sarath G."/>
        </authorList>
    </citation>
    <scope>NUCLEOTIDE SEQUENCE</scope>
</reference>
<protein>
    <recommendedName>
        <fullName evidence="1">C2H2-type domain-containing protein</fullName>
    </recommendedName>
</protein>
<dbReference type="InterPro" id="IPR036236">
    <property type="entry name" value="Znf_C2H2_sf"/>
</dbReference>
<dbReference type="SUPFAM" id="SSF57667">
    <property type="entry name" value="beta-beta-alpha zinc fingers"/>
    <property type="match status" value="1"/>
</dbReference>
<dbReference type="Gene3D" id="3.30.160.60">
    <property type="entry name" value="Classic Zinc Finger"/>
    <property type="match status" value="1"/>
</dbReference>
<evidence type="ECO:0000259" key="1">
    <source>
        <dbReference type="SMART" id="SM00355"/>
    </source>
</evidence>
<dbReference type="EMBL" id="GGMR01019410">
    <property type="protein sequence ID" value="MBY32029.1"/>
    <property type="molecule type" value="Transcribed_RNA"/>
</dbReference>
<dbReference type="SMART" id="SM00355">
    <property type="entry name" value="ZnF_C2H2"/>
    <property type="match status" value="2"/>
</dbReference>
<proteinExistence type="predicted"/>
<sequence>MFKYGKCPSIFTVKHSLTRHEKSHNDQRIAYGVCNTQFVRKDNLNWHMRNIHGVRYVRAPAERLQIAPQIVVPYEQSQHAQIEIAPQILVPDEQSGTSNQCSINLWDASINEMEMVKAVNNYEKNEEKLRKTKRMRMSTTTSGFREVASAFNGMCKNYFKKNVENIKDYDTFLEFSKSSIRDLLYNEVQKYPIKYGIKV</sequence>
<accession>A0A2S2PRD5</accession>
<dbReference type="InterPro" id="IPR013087">
    <property type="entry name" value="Znf_C2H2_type"/>
</dbReference>